<evidence type="ECO:0000313" key="2">
    <source>
        <dbReference type="Proteomes" id="UP000593572"/>
    </source>
</evidence>
<reference evidence="1 2" key="1">
    <citation type="journal article" date="2019" name="Genome Biol. Evol.">
        <title>Insights into the evolution of the New World diploid cottons (Gossypium, subgenus Houzingenia) based on genome sequencing.</title>
        <authorList>
            <person name="Grover C.E."/>
            <person name="Arick M.A. 2nd"/>
            <person name="Thrash A."/>
            <person name="Conover J.L."/>
            <person name="Sanders W.S."/>
            <person name="Peterson D.G."/>
            <person name="Frelichowski J.E."/>
            <person name="Scheffler J.A."/>
            <person name="Scheffler B.E."/>
            <person name="Wendel J.F."/>
        </authorList>
    </citation>
    <scope>NUCLEOTIDE SEQUENCE [LARGE SCALE GENOMIC DNA]</scope>
    <source>
        <strain evidence="1">157</strain>
        <tissue evidence="1">Leaf</tissue>
    </source>
</reference>
<feature type="non-terminal residue" evidence="1">
    <location>
        <position position="1"/>
    </location>
</feature>
<dbReference type="EMBL" id="JABEZX010000007">
    <property type="protein sequence ID" value="MBA0561307.1"/>
    <property type="molecule type" value="Genomic_DNA"/>
</dbReference>
<dbReference type="AlphaFoldDB" id="A0A7J8M9C2"/>
<proteinExistence type="predicted"/>
<comment type="caution">
    <text evidence="1">The sequence shown here is derived from an EMBL/GenBank/DDBJ whole genome shotgun (WGS) entry which is preliminary data.</text>
</comment>
<name>A0A7J8M9C2_9ROSI</name>
<protein>
    <recommendedName>
        <fullName evidence="3">RNase H type-1 domain-containing protein</fullName>
    </recommendedName>
</protein>
<gene>
    <name evidence="1" type="ORF">Golob_018150</name>
</gene>
<evidence type="ECO:0000313" key="1">
    <source>
        <dbReference type="EMBL" id="MBA0561307.1"/>
    </source>
</evidence>
<dbReference type="Proteomes" id="UP000593572">
    <property type="component" value="Unassembled WGS sequence"/>
</dbReference>
<keyword evidence="2" id="KW-1185">Reference proteome</keyword>
<accession>A0A7J8M9C2</accession>
<sequence>VDWNLNLETVIAISDSNIEGSKSTLIKRIQHILGNEEKWSLRYVPSGTNKIADALAKMALLNDEVLYMFENPCKD</sequence>
<evidence type="ECO:0008006" key="3">
    <source>
        <dbReference type="Google" id="ProtNLM"/>
    </source>
</evidence>
<organism evidence="1 2">
    <name type="scientific">Gossypium lobatum</name>
    <dbReference type="NCBI Taxonomy" id="34289"/>
    <lineage>
        <taxon>Eukaryota</taxon>
        <taxon>Viridiplantae</taxon>
        <taxon>Streptophyta</taxon>
        <taxon>Embryophyta</taxon>
        <taxon>Tracheophyta</taxon>
        <taxon>Spermatophyta</taxon>
        <taxon>Magnoliopsida</taxon>
        <taxon>eudicotyledons</taxon>
        <taxon>Gunneridae</taxon>
        <taxon>Pentapetalae</taxon>
        <taxon>rosids</taxon>
        <taxon>malvids</taxon>
        <taxon>Malvales</taxon>
        <taxon>Malvaceae</taxon>
        <taxon>Malvoideae</taxon>
        <taxon>Gossypium</taxon>
    </lineage>
</organism>